<dbReference type="Proteomes" id="UP001214854">
    <property type="component" value="Unassembled WGS sequence"/>
</dbReference>
<keyword evidence="5 8" id="KW-0255">Endonuclease</keyword>
<keyword evidence="6 8" id="KW-0378">Hydrolase</keyword>
<dbReference type="HAMAP" id="MF_00104">
    <property type="entry name" value="RNase_III"/>
    <property type="match status" value="1"/>
</dbReference>
<dbReference type="PROSITE" id="PS50142">
    <property type="entry name" value="RNASE_3_2"/>
    <property type="match status" value="1"/>
</dbReference>
<dbReference type="InterPro" id="IPR014720">
    <property type="entry name" value="dsRBD_dom"/>
</dbReference>
<comment type="catalytic activity">
    <reaction evidence="1 8">
        <text>Endonucleolytic cleavage to 5'-phosphomonoester.</text>
        <dbReference type="EC" id="3.1.26.3"/>
    </reaction>
</comment>
<gene>
    <name evidence="8 11" type="primary">rnc</name>
    <name evidence="11" type="ORF">PQU92_01425</name>
</gene>
<keyword evidence="8" id="KW-0819">tRNA processing</keyword>
<dbReference type="InterPro" id="IPR011907">
    <property type="entry name" value="RNase_III"/>
</dbReference>
<evidence type="ECO:0000259" key="10">
    <source>
        <dbReference type="PROSITE" id="PS50142"/>
    </source>
</evidence>
<evidence type="ECO:0000256" key="4">
    <source>
        <dbReference type="ARBA" id="ARBA00022722"/>
    </source>
</evidence>
<feature type="active site" evidence="8">
    <location>
        <position position="63"/>
    </location>
</feature>
<evidence type="ECO:0000256" key="8">
    <source>
        <dbReference type="HAMAP-Rule" id="MF_00104"/>
    </source>
</evidence>
<keyword evidence="8" id="KW-0479">Metal-binding</keyword>
<feature type="binding site" evidence="8">
    <location>
        <position position="132"/>
    </location>
    <ligand>
        <name>Mg(2+)</name>
        <dbReference type="ChEBI" id="CHEBI:18420"/>
    </ligand>
</feature>
<dbReference type="GO" id="GO:0004525">
    <property type="term" value="F:ribonuclease III activity"/>
    <property type="evidence" value="ECO:0007669"/>
    <property type="project" value="UniProtKB-EC"/>
</dbReference>
<proteinExistence type="inferred from homology"/>
<keyword evidence="7 8" id="KW-0694">RNA-binding</keyword>
<keyword evidence="8" id="KW-0460">Magnesium</keyword>
<dbReference type="RefSeq" id="WP_272746431.1">
    <property type="nucleotide sequence ID" value="NZ_JAQQKX010000001.1"/>
</dbReference>
<evidence type="ECO:0000256" key="6">
    <source>
        <dbReference type="ARBA" id="ARBA00022801"/>
    </source>
</evidence>
<dbReference type="SUPFAM" id="SSF54768">
    <property type="entry name" value="dsRNA-binding domain-like"/>
    <property type="match status" value="1"/>
</dbReference>
<evidence type="ECO:0000313" key="12">
    <source>
        <dbReference type="Proteomes" id="UP001214854"/>
    </source>
</evidence>
<dbReference type="PANTHER" id="PTHR11207">
    <property type="entry name" value="RIBONUCLEASE III"/>
    <property type="match status" value="1"/>
</dbReference>
<dbReference type="PROSITE" id="PS00517">
    <property type="entry name" value="RNASE_3_1"/>
    <property type="match status" value="1"/>
</dbReference>
<name>A0ABT5HPC4_9CAUL</name>
<evidence type="ECO:0000313" key="11">
    <source>
        <dbReference type="EMBL" id="MDC7681917.1"/>
    </source>
</evidence>
<keyword evidence="8" id="KW-0963">Cytoplasm</keyword>
<feature type="domain" description="DRBM" evidence="9">
    <location>
        <begin position="172"/>
        <end position="241"/>
    </location>
</feature>
<comment type="caution">
    <text evidence="11">The sequence shown here is derived from an EMBL/GenBank/DDBJ whole genome shotgun (WGS) entry which is preliminary data.</text>
</comment>
<keyword evidence="4 8" id="KW-0540">Nuclease</keyword>
<keyword evidence="8" id="KW-0699">rRNA-binding</keyword>
<keyword evidence="12" id="KW-1185">Reference proteome</keyword>
<comment type="function">
    <text evidence="8">Digests double-stranded RNA. Involved in the processing of primary rRNA transcript to yield the immediate precursors to the large and small rRNAs (23S and 16S). Processes some mRNAs, and tRNAs when they are encoded in the rRNA operon. Processes pre-crRNA and tracrRNA of type II CRISPR loci if present in the organism.</text>
</comment>
<dbReference type="NCBIfam" id="TIGR02191">
    <property type="entry name" value="RNaseIII"/>
    <property type="match status" value="1"/>
</dbReference>
<dbReference type="SMART" id="SM00535">
    <property type="entry name" value="RIBOc"/>
    <property type="match status" value="1"/>
</dbReference>
<dbReference type="Gene3D" id="1.10.1520.10">
    <property type="entry name" value="Ribonuclease III domain"/>
    <property type="match status" value="1"/>
</dbReference>
<dbReference type="SMART" id="SM00358">
    <property type="entry name" value="DSRM"/>
    <property type="match status" value="1"/>
</dbReference>
<feature type="active site" evidence="8">
    <location>
        <position position="135"/>
    </location>
</feature>
<reference evidence="11 12" key="1">
    <citation type="submission" date="2023-01" db="EMBL/GenBank/DDBJ databases">
        <title>Novel species of the genus Asticcacaulis isolated from rivers.</title>
        <authorList>
            <person name="Lu H."/>
        </authorList>
    </citation>
    <scope>NUCLEOTIDE SEQUENCE [LARGE SCALE GENOMIC DNA]</scope>
    <source>
        <strain evidence="11 12">BYS171W</strain>
    </source>
</reference>
<feature type="binding site" evidence="8">
    <location>
        <position position="59"/>
    </location>
    <ligand>
        <name>Mg(2+)</name>
        <dbReference type="ChEBI" id="CHEBI:18420"/>
    </ligand>
</feature>
<evidence type="ECO:0000256" key="3">
    <source>
        <dbReference type="ARBA" id="ARBA00022664"/>
    </source>
</evidence>
<comment type="cofactor">
    <cofactor evidence="8">
        <name>Mg(2+)</name>
        <dbReference type="ChEBI" id="CHEBI:18420"/>
    </cofactor>
</comment>
<evidence type="ECO:0000256" key="7">
    <source>
        <dbReference type="ARBA" id="ARBA00022884"/>
    </source>
</evidence>
<evidence type="ECO:0000256" key="5">
    <source>
        <dbReference type="ARBA" id="ARBA00022759"/>
    </source>
</evidence>
<dbReference type="EMBL" id="JAQQKX010000001">
    <property type="protein sequence ID" value="MDC7681917.1"/>
    <property type="molecule type" value="Genomic_DNA"/>
</dbReference>
<keyword evidence="8" id="KW-0698">rRNA processing</keyword>
<protein>
    <recommendedName>
        <fullName evidence="8">Ribonuclease 3</fullName>
        <ecNumber evidence="8">3.1.26.3</ecNumber>
    </recommendedName>
    <alternativeName>
        <fullName evidence="8">Ribonuclease III</fullName>
        <shortName evidence="8">RNase III</shortName>
    </alternativeName>
</protein>
<organism evidence="11 12">
    <name type="scientific">Asticcacaulis aquaticus</name>
    <dbReference type="NCBI Taxonomy" id="2984212"/>
    <lineage>
        <taxon>Bacteria</taxon>
        <taxon>Pseudomonadati</taxon>
        <taxon>Pseudomonadota</taxon>
        <taxon>Alphaproteobacteria</taxon>
        <taxon>Caulobacterales</taxon>
        <taxon>Caulobacteraceae</taxon>
        <taxon>Asticcacaulis</taxon>
    </lineage>
</organism>
<feature type="binding site" evidence="8">
    <location>
        <position position="135"/>
    </location>
    <ligand>
        <name>Mg(2+)</name>
        <dbReference type="ChEBI" id="CHEBI:18420"/>
    </ligand>
</feature>
<comment type="subunit">
    <text evidence="8">Homodimer.</text>
</comment>
<dbReference type="Pfam" id="PF14622">
    <property type="entry name" value="Ribonucleas_3_3"/>
    <property type="match status" value="1"/>
</dbReference>
<evidence type="ECO:0000256" key="2">
    <source>
        <dbReference type="ARBA" id="ARBA00010183"/>
    </source>
</evidence>
<dbReference type="EC" id="3.1.26.3" evidence="8"/>
<comment type="similarity">
    <text evidence="2">Belongs to the ribonuclease III family.</text>
</comment>
<evidence type="ECO:0000256" key="1">
    <source>
        <dbReference type="ARBA" id="ARBA00000109"/>
    </source>
</evidence>
<dbReference type="CDD" id="cd10845">
    <property type="entry name" value="DSRM_RNAse_III_family"/>
    <property type="match status" value="1"/>
</dbReference>
<dbReference type="Gene3D" id="3.30.160.20">
    <property type="match status" value="1"/>
</dbReference>
<dbReference type="Pfam" id="PF00035">
    <property type="entry name" value="dsrm"/>
    <property type="match status" value="1"/>
</dbReference>
<sequence>MTRIQRDASAHRQKLLNGLEAKLGYTFTHRDLLESALTHASVGDGAKRKAGASDNERLEFLGDRVLGLMVAEALMEAFPDAAEGEMSQRLHGLVSRETCAAIAQQLGVGPALRLAVGETRSGGRSNLTILGDACEALIAAVYVDGGFDAARKAFLPLWQPHIRSGHDRSHLNPKSHLQEWAAQQKLPAPKYEVVKREGPDHAPIFTVAVGLEGYDPVSATGKSRQDAEKAAALRFIENEGLN</sequence>
<dbReference type="InterPro" id="IPR036389">
    <property type="entry name" value="RNase_III_sf"/>
</dbReference>
<comment type="subcellular location">
    <subcellularLocation>
        <location evidence="8">Cytoplasm</location>
    </subcellularLocation>
</comment>
<dbReference type="SUPFAM" id="SSF69065">
    <property type="entry name" value="RNase III domain-like"/>
    <property type="match status" value="1"/>
</dbReference>
<evidence type="ECO:0000259" key="9">
    <source>
        <dbReference type="PROSITE" id="PS50137"/>
    </source>
</evidence>
<keyword evidence="3 8" id="KW-0507">mRNA processing</keyword>
<dbReference type="PANTHER" id="PTHR11207:SF0">
    <property type="entry name" value="RIBONUCLEASE 3"/>
    <property type="match status" value="1"/>
</dbReference>
<feature type="domain" description="RNase III" evidence="10">
    <location>
        <begin position="16"/>
        <end position="146"/>
    </location>
</feature>
<dbReference type="InterPro" id="IPR000999">
    <property type="entry name" value="RNase_III_dom"/>
</dbReference>
<dbReference type="CDD" id="cd00593">
    <property type="entry name" value="RIBOc"/>
    <property type="match status" value="1"/>
</dbReference>
<accession>A0ABT5HPC4</accession>
<dbReference type="PROSITE" id="PS50137">
    <property type="entry name" value="DS_RBD"/>
    <property type="match status" value="1"/>
</dbReference>